<comment type="caution">
    <text evidence="1">The sequence shown here is derived from an EMBL/GenBank/DDBJ whole genome shotgun (WGS) entry which is preliminary data.</text>
</comment>
<keyword evidence="2" id="KW-1185">Reference proteome</keyword>
<evidence type="ECO:0000313" key="2">
    <source>
        <dbReference type="Proteomes" id="UP000276133"/>
    </source>
</evidence>
<dbReference type="Proteomes" id="UP000276133">
    <property type="component" value="Unassembled WGS sequence"/>
</dbReference>
<accession>A0A3M7STH5</accession>
<organism evidence="1 2">
    <name type="scientific">Brachionus plicatilis</name>
    <name type="common">Marine rotifer</name>
    <name type="synonym">Brachionus muelleri</name>
    <dbReference type="NCBI Taxonomy" id="10195"/>
    <lineage>
        <taxon>Eukaryota</taxon>
        <taxon>Metazoa</taxon>
        <taxon>Spiralia</taxon>
        <taxon>Gnathifera</taxon>
        <taxon>Rotifera</taxon>
        <taxon>Eurotatoria</taxon>
        <taxon>Monogononta</taxon>
        <taxon>Pseudotrocha</taxon>
        <taxon>Ploima</taxon>
        <taxon>Brachionidae</taxon>
        <taxon>Brachionus</taxon>
    </lineage>
</organism>
<sequence length="62" mass="7247">MERNFDFFIVEISDTILPTSIDNYNLSHSVLFSVCFRKLFQQSFIVCTSELDFVPNNDFNTS</sequence>
<name>A0A3M7STH5_BRAPC</name>
<evidence type="ECO:0000313" key="1">
    <source>
        <dbReference type="EMBL" id="RNA38920.1"/>
    </source>
</evidence>
<dbReference type="AlphaFoldDB" id="A0A3M7STH5"/>
<proteinExistence type="predicted"/>
<reference evidence="1 2" key="1">
    <citation type="journal article" date="2018" name="Sci. Rep.">
        <title>Genomic signatures of local adaptation to the degree of environmental predictability in rotifers.</title>
        <authorList>
            <person name="Franch-Gras L."/>
            <person name="Hahn C."/>
            <person name="Garcia-Roger E.M."/>
            <person name="Carmona M.J."/>
            <person name="Serra M."/>
            <person name="Gomez A."/>
        </authorList>
    </citation>
    <scope>NUCLEOTIDE SEQUENCE [LARGE SCALE GENOMIC DNA]</scope>
    <source>
        <strain evidence="1">HYR1</strain>
    </source>
</reference>
<gene>
    <name evidence="1" type="ORF">BpHYR1_036157</name>
</gene>
<protein>
    <submittedName>
        <fullName evidence="1">Uncharacterized protein</fullName>
    </submittedName>
</protein>
<dbReference type="EMBL" id="REGN01000803">
    <property type="protein sequence ID" value="RNA38920.1"/>
    <property type="molecule type" value="Genomic_DNA"/>
</dbReference>